<keyword evidence="4 10" id="KW-0547">Nucleotide-binding</keyword>
<evidence type="ECO:0000256" key="3">
    <source>
        <dbReference type="ARBA" id="ARBA00022618"/>
    </source>
</evidence>
<dbReference type="PANTHER" id="PTHR43024">
    <property type="entry name" value="UDP-N-ACETYLMURAMOYL-TRIPEPTIDE--D-ALANYL-D-ALANINE LIGASE"/>
    <property type="match status" value="1"/>
</dbReference>
<dbReference type="Gene3D" id="3.40.1190.10">
    <property type="entry name" value="Mur-like, catalytic domain"/>
    <property type="match status" value="1"/>
</dbReference>
<comment type="catalytic activity">
    <reaction evidence="10 11">
        <text>D-alanyl-D-alanine + UDP-N-acetyl-alpha-D-muramoyl-L-alanyl-gamma-D-glutamyl-meso-2,6-diaminopimelate + ATP = UDP-N-acetyl-alpha-D-muramoyl-L-alanyl-gamma-D-glutamyl-meso-2,6-diaminopimeloyl-D-alanyl-D-alanine + ADP + phosphate + H(+)</text>
        <dbReference type="Rhea" id="RHEA:28374"/>
        <dbReference type="ChEBI" id="CHEBI:15378"/>
        <dbReference type="ChEBI" id="CHEBI:30616"/>
        <dbReference type="ChEBI" id="CHEBI:43474"/>
        <dbReference type="ChEBI" id="CHEBI:57822"/>
        <dbReference type="ChEBI" id="CHEBI:61386"/>
        <dbReference type="ChEBI" id="CHEBI:83905"/>
        <dbReference type="ChEBI" id="CHEBI:456216"/>
        <dbReference type="EC" id="6.3.2.10"/>
    </reaction>
</comment>
<evidence type="ECO:0000259" key="14">
    <source>
        <dbReference type="Pfam" id="PF08245"/>
    </source>
</evidence>
<dbReference type="HAMAP" id="MF_02019">
    <property type="entry name" value="MurF"/>
    <property type="match status" value="1"/>
</dbReference>
<organism evidence="15 16">
    <name type="scientific">Gimesia algae</name>
    <dbReference type="NCBI Taxonomy" id="2527971"/>
    <lineage>
        <taxon>Bacteria</taxon>
        <taxon>Pseudomonadati</taxon>
        <taxon>Planctomycetota</taxon>
        <taxon>Planctomycetia</taxon>
        <taxon>Planctomycetales</taxon>
        <taxon>Planctomycetaceae</taxon>
        <taxon>Gimesia</taxon>
    </lineage>
</organism>
<dbReference type="GO" id="GO:0005524">
    <property type="term" value="F:ATP binding"/>
    <property type="evidence" value="ECO:0007669"/>
    <property type="project" value="UniProtKB-UniRule"/>
</dbReference>
<dbReference type="SUPFAM" id="SSF53244">
    <property type="entry name" value="MurD-like peptide ligases, peptide-binding domain"/>
    <property type="match status" value="1"/>
</dbReference>
<dbReference type="Proteomes" id="UP000316855">
    <property type="component" value="Chromosome"/>
</dbReference>
<feature type="domain" description="Mur ligase central" evidence="14">
    <location>
        <begin position="111"/>
        <end position="293"/>
    </location>
</feature>
<dbReference type="EC" id="6.3.2.10" evidence="10 11"/>
<feature type="domain" description="Mur ligase C-terminal" evidence="13">
    <location>
        <begin position="315"/>
        <end position="441"/>
    </location>
</feature>
<dbReference type="GO" id="GO:0005737">
    <property type="term" value="C:cytoplasm"/>
    <property type="evidence" value="ECO:0007669"/>
    <property type="project" value="UniProtKB-SubCell"/>
</dbReference>
<dbReference type="GO" id="GO:0009252">
    <property type="term" value="P:peptidoglycan biosynthetic process"/>
    <property type="evidence" value="ECO:0007669"/>
    <property type="project" value="UniProtKB-UniRule"/>
</dbReference>
<dbReference type="InterPro" id="IPR004101">
    <property type="entry name" value="Mur_ligase_C"/>
</dbReference>
<feature type="binding site" evidence="10">
    <location>
        <begin position="113"/>
        <end position="119"/>
    </location>
    <ligand>
        <name>ATP</name>
        <dbReference type="ChEBI" id="CHEBI:30616"/>
    </ligand>
</feature>
<dbReference type="Pfam" id="PF01225">
    <property type="entry name" value="Mur_ligase"/>
    <property type="match status" value="1"/>
</dbReference>
<keyword evidence="8 10" id="KW-0131">Cell cycle</keyword>
<keyword evidence="2 10" id="KW-0436">Ligase</keyword>
<evidence type="ECO:0000256" key="6">
    <source>
        <dbReference type="ARBA" id="ARBA00022960"/>
    </source>
</evidence>
<comment type="similarity">
    <text evidence="10">Belongs to the MurCDEF family. MurF subfamily.</text>
</comment>
<evidence type="ECO:0000256" key="2">
    <source>
        <dbReference type="ARBA" id="ARBA00022598"/>
    </source>
</evidence>
<keyword evidence="3 10" id="KW-0132">Cell division</keyword>
<dbReference type="PANTHER" id="PTHR43024:SF1">
    <property type="entry name" value="UDP-N-ACETYLMURAMOYL-TRIPEPTIDE--D-ALANYL-D-ALANINE LIGASE"/>
    <property type="match status" value="1"/>
</dbReference>
<dbReference type="Pfam" id="PF08245">
    <property type="entry name" value="Mur_ligase_M"/>
    <property type="match status" value="1"/>
</dbReference>
<comment type="function">
    <text evidence="10 11">Involved in cell wall formation. Catalyzes the final step in the synthesis of UDP-N-acetylmuramoyl-pentapeptide, the precursor of murein.</text>
</comment>
<proteinExistence type="inferred from homology"/>
<dbReference type="KEGG" id="gax:Pan161_10320"/>
<keyword evidence="6 10" id="KW-0133">Cell shape</keyword>
<dbReference type="InterPro" id="IPR000713">
    <property type="entry name" value="Mur_ligase_N"/>
</dbReference>
<dbReference type="GO" id="GO:0071555">
    <property type="term" value="P:cell wall organization"/>
    <property type="evidence" value="ECO:0007669"/>
    <property type="project" value="UniProtKB-KW"/>
</dbReference>
<evidence type="ECO:0000256" key="4">
    <source>
        <dbReference type="ARBA" id="ARBA00022741"/>
    </source>
</evidence>
<dbReference type="UniPathway" id="UPA00219"/>
<dbReference type="Gene3D" id="3.90.190.20">
    <property type="entry name" value="Mur ligase, C-terminal domain"/>
    <property type="match status" value="1"/>
</dbReference>
<dbReference type="InterPro" id="IPR036565">
    <property type="entry name" value="Mur-like_cat_sf"/>
</dbReference>
<evidence type="ECO:0000256" key="9">
    <source>
        <dbReference type="ARBA" id="ARBA00023316"/>
    </source>
</evidence>
<evidence type="ECO:0000256" key="8">
    <source>
        <dbReference type="ARBA" id="ARBA00023306"/>
    </source>
</evidence>
<evidence type="ECO:0000313" key="16">
    <source>
        <dbReference type="Proteomes" id="UP000316855"/>
    </source>
</evidence>
<dbReference type="InterPro" id="IPR051046">
    <property type="entry name" value="MurCDEF_CellWall_CoF430Synth"/>
</dbReference>
<evidence type="ECO:0000256" key="1">
    <source>
        <dbReference type="ARBA" id="ARBA00022490"/>
    </source>
</evidence>
<evidence type="ECO:0000256" key="11">
    <source>
        <dbReference type="RuleBase" id="RU004136"/>
    </source>
</evidence>
<dbReference type="SUPFAM" id="SSF53623">
    <property type="entry name" value="MurD-like peptide ligases, catalytic domain"/>
    <property type="match status" value="1"/>
</dbReference>
<dbReference type="GO" id="GO:0008766">
    <property type="term" value="F:UDP-N-acetylmuramoylalanyl-D-glutamyl-2,6-diaminopimelate-D-alanyl-D-alanine ligase activity"/>
    <property type="evidence" value="ECO:0007669"/>
    <property type="project" value="RHEA"/>
</dbReference>
<dbReference type="RefSeq" id="WP_145224589.1">
    <property type="nucleotide sequence ID" value="NZ_CP036343.1"/>
</dbReference>
<keyword evidence="5 10" id="KW-0067">ATP-binding</keyword>
<evidence type="ECO:0000256" key="5">
    <source>
        <dbReference type="ARBA" id="ARBA00022840"/>
    </source>
</evidence>
<dbReference type="EMBL" id="CP036343">
    <property type="protein sequence ID" value="QDT89403.1"/>
    <property type="molecule type" value="Genomic_DNA"/>
</dbReference>
<dbReference type="GO" id="GO:0008360">
    <property type="term" value="P:regulation of cell shape"/>
    <property type="evidence" value="ECO:0007669"/>
    <property type="project" value="UniProtKB-KW"/>
</dbReference>
<keyword evidence="1 10" id="KW-0963">Cytoplasm</keyword>
<comment type="pathway">
    <text evidence="10 11">Cell wall biogenesis; peptidoglycan biosynthesis.</text>
</comment>
<dbReference type="GO" id="GO:0047480">
    <property type="term" value="F:UDP-N-acetylmuramoyl-tripeptide-D-alanyl-D-alanine ligase activity"/>
    <property type="evidence" value="ECO:0007669"/>
    <property type="project" value="UniProtKB-UniRule"/>
</dbReference>
<feature type="domain" description="Mur ligase N-terminal catalytic" evidence="12">
    <location>
        <begin position="27"/>
        <end position="94"/>
    </location>
</feature>
<accession>A0A517V8S5</accession>
<gene>
    <name evidence="10 15" type="primary">murF</name>
    <name evidence="15" type="ORF">Pan161_10320</name>
</gene>
<evidence type="ECO:0000313" key="15">
    <source>
        <dbReference type="EMBL" id="QDT89403.1"/>
    </source>
</evidence>
<dbReference type="InterPro" id="IPR005863">
    <property type="entry name" value="UDP-N-AcMur_synth"/>
</dbReference>
<dbReference type="InterPro" id="IPR013221">
    <property type="entry name" value="Mur_ligase_cen"/>
</dbReference>
<dbReference type="InterPro" id="IPR035911">
    <property type="entry name" value="MurE/MurF_N"/>
</dbReference>
<evidence type="ECO:0000259" key="12">
    <source>
        <dbReference type="Pfam" id="PF01225"/>
    </source>
</evidence>
<evidence type="ECO:0000259" key="13">
    <source>
        <dbReference type="Pfam" id="PF02875"/>
    </source>
</evidence>
<evidence type="ECO:0000256" key="7">
    <source>
        <dbReference type="ARBA" id="ARBA00022984"/>
    </source>
</evidence>
<protein>
    <recommendedName>
        <fullName evidence="10 11">UDP-N-acetylmuramoyl-tripeptide--D-alanyl-D-alanine ligase</fullName>
        <ecNumber evidence="10 11">6.3.2.10</ecNumber>
    </recommendedName>
    <alternativeName>
        <fullName evidence="10">D-alanyl-D-alanine-adding enzyme</fullName>
    </alternativeName>
</protein>
<dbReference type="GO" id="GO:0051301">
    <property type="term" value="P:cell division"/>
    <property type="evidence" value="ECO:0007669"/>
    <property type="project" value="UniProtKB-KW"/>
</dbReference>
<evidence type="ECO:0000256" key="10">
    <source>
        <dbReference type="HAMAP-Rule" id="MF_02019"/>
    </source>
</evidence>
<dbReference type="AlphaFoldDB" id="A0A517V8S5"/>
<dbReference type="OrthoDB" id="9801978at2"/>
<dbReference type="SUPFAM" id="SSF63418">
    <property type="entry name" value="MurE/MurF N-terminal domain"/>
    <property type="match status" value="1"/>
</dbReference>
<keyword evidence="7 10" id="KW-0573">Peptidoglycan synthesis</keyword>
<dbReference type="Gene3D" id="3.40.1390.10">
    <property type="entry name" value="MurE/MurF, N-terminal domain"/>
    <property type="match status" value="1"/>
</dbReference>
<reference evidence="15 16" key="1">
    <citation type="submission" date="2019-02" db="EMBL/GenBank/DDBJ databases">
        <title>Deep-cultivation of Planctomycetes and their phenomic and genomic characterization uncovers novel biology.</title>
        <authorList>
            <person name="Wiegand S."/>
            <person name="Jogler M."/>
            <person name="Boedeker C."/>
            <person name="Pinto D."/>
            <person name="Vollmers J."/>
            <person name="Rivas-Marin E."/>
            <person name="Kohn T."/>
            <person name="Peeters S.H."/>
            <person name="Heuer A."/>
            <person name="Rast P."/>
            <person name="Oberbeckmann S."/>
            <person name="Bunk B."/>
            <person name="Jeske O."/>
            <person name="Meyerdierks A."/>
            <person name="Storesund J.E."/>
            <person name="Kallscheuer N."/>
            <person name="Luecker S."/>
            <person name="Lage O.M."/>
            <person name="Pohl T."/>
            <person name="Merkel B.J."/>
            <person name="Hornburger P."/>
            <person name="Mueller R.-W."/>
            <person name="Bruemmer F."/>
            <person name="Labrenz M."/>
            <person name="Spormann A.M."/>
            <person name="Op den Camp H."/>
            <person name="Overmann J."/>
            <person name="Amann R."/>
            <person name="Jetten M.S.M."/>
            <person name="Mascher T."/>
            <person name="Medema M.H."/>
            <person name="Devos D.P."/>
            <person name="Kaster A.-K."/>
            <person name="Ovreas L."/>
            <person name="Rohde M."/>
            <person name="Galperin M.Y."/>
            <person name="Jogler C."/>
        </authorList>
    </citation>
    <scope>NUCLEOTIDE SEQUENCE [LARGE SCALE GENOMIC DNA]</scope>
    <source>
        <strain evidence="15 16">Pan161</strain>
    </source>
</reference>
<keyword evidence="9 10" id="KW-0961">Cell wall biogenesis/degradation</keyword>
<keyword evidence="16" id="KW-1185">Reference proteome</keyword>
<dbReference type="Pfam" id="PF02875">
    <property type="entry name" value="Mur_ligase_C"/>
    <property type="match status" value="1"/>
</dbReference>
<sequence>MDRISINKISQVIQRGATRPLHELADVAGISIDSRTTQVNDLFFAIQGQRLDGHLFVNQALARGAAACVVKRGEVTDPGSQVLLEVEDVNHALLQFARWYREQQAAQVIGVTGSVGKTTTRSMIYTALSSSLSGVQSPANFNNEFGVPLSIAGIETSHQFAVLELAASHVGEIRELAEVVKPQMGVITGIGHSHLAHFGTLQQTAETKGALFEQLPAAGLAVVCGDDSFADYLASRTIARTVRVGLAENNDLQAVSIEQDQQGLSFRVNCQQYLLPVVGRHFINAALAAIAVAREWGISESDVSESLRNYSTVPGRCHRTQIGDWTVIDDTYNASPDSMRAACQVLRDYAGTGKRIMVMGDMLELGPETEHYHREMGTLVSESGVDLLFVCGGQAESVAQGARSAGMSENQITTAADVELLAQDVTDHLEPGDVVLVKGSRGMRMERLMLHLQQIVSDRETTGATKISCV</sequence>
<dbReference type="InterPro" id="IPR036615">
    <property type="entry name" value="Mur_ligase_C_dom_sf"/>
</dbReference>
<comment type="subcellular location">
    <subcellularLocation>
        <location evidence="10 11">Cytoplasm</location>
    </subcellularLocation>
</comment>
<dbReference type="NCBIfam" id="TIGR01143">
    <property type="entry name" value="murF"/>
    <property type="match status" value="1"/>
</dbReference>
<name>A0A517V8S5_9PLAN</name>